<keyword evidence="2" id="KW-0805">Transcription regulation</keyword>
<dbReference type="GO" id="GO:0003700">
    <property type="term" value="F:DNA-binding transcription factor activity"/>
    <property type="evidence" value="ECO:0007669"/>
    <property type="project" value="TreeGrafter"/>
</dbReference>
<sequence>MRAKTAKKNVTVIDVAEVAGVSKSTVSLVLQGSDKVNPATRDKVQMAMGKLGYVYNREAASLRGKRSNLVAIVINDLTNPYSAQLAVGLEANIRRMGLFSMLVNSGEDKDTQSQLVQSLKEYNVAAFVICPAPGTDPEWVNRLASSVPVIHIMREVEGAAVPTVLPDNQGGTLAATRHLITQGYRCIGFLGGNKRISDYGERLAGFKEALAEAGLEPAGIWETALTNRHGGRVAMAELLESIQRPEALVCFTDIIAYGAIEQLRQQGLKPGEDMAIIGFDDLEDSSLMTPALSSIAIDADAVGATVCGVLDNIRKGLQEQGLQRLPVQLKVRGSSPLYTRNNRL</sequence>
<dbReference type="Gene3D" id="1.10.260.40">
    <property type="entry name" value="lambda repressor-like DNA-binding domains"/>
    <property type="match status" value="1"/>
</dbReference>
<proteinExistence type="predicted"/>
<dbReference type="SUPFAM" id="SSF53822">
    <property type="entry name" value="Periplasmic binding protein-like I"/>
    <property type="match status" value="1"/>
</dbReference>
<dbReference type="PROSITE" id="PS00356">
    <property type="entry name" value="HTH_LACI_1"/>
    <property type="match status" value="1"/>
</dbReference>
<organism evidence="6">
    <name type="scientific">Shewanella sp. (strain MR-7)</name>
    <dbReference type="NCBI Taxonomy" id="60481"/>
    <lineage>
        <taxon>Bacteria</taxon>
        <taxon>Pseudomonadati</taxon>
        <taxon>Pseudomonadota</taxon>
        <taxon>Gammaproteobacteria</taxon>
        <taxon>Alteromonadales</taxon>
        <taxon>Shewanellaceae</taxon>
        <taxon>Shewanella</taxon>
    </lineage>
</organism>
<evidence type="ECO:0000256" key="1">
    <source>
        <dbReference type="ARBA" id="ARBA00022491"/>
    </source>
</evidence>
<dbReference type="InterPro" id="IPR028082">
    <property type="entry name" value="Peripla_BP_I"/>
</dbReference>
<evidence type="ECO:0000313" key="6">
    <source>
        <dbReference type="EMBL" id="ABI44365.1"/>
    </source>
</evidence>
<dbReference type="PANTHER" id="PTHR30146:SF148">
    <property type="entry name" value="HTH-TYPE TRANSCRIPTIONAL REPRESSOR PURR-RELATED"/>
    <property type="match status" value="1"/>
</dbReference>
<feature type="domain" description="HTH lacI-type" evidence="5">
    <location>
        <begin position="10"/>
        <end position="64"/>
    </location>
</feature>
<accession>Q0HR90</accession>
<evidence type="ECO:0000259" key="5">
    <source>
        <dbReference type="PROSITE" id="PS50932"/>
    </source>
</evidence>
<dbReference type="AlphaFoldDB" id="Q0HR90"/>
<dbReference type="InterPro" id="IPR000843">
    <property type="entry name" value="HTH_LacI"/>
</dbReference>
<keyword evidence="3" id="KW-0238">DNA-binding</keyword>
<evidence type="ECO:0000256" key="4">
    <source>
        <dbReference type="ARBA" id="ARBA00023163"/>
    </source>
</evidence>
<name>Q0HR90_SHESR</name>
<protein>
    <submittedName>
        <fullName evidence="6">Transcriptional regulator, LacI family</fullName>
    </submittedName>
</protein>
<dbReference type="GO" id="GO:0000976">
    <property type="term" value="F:transcription cis-regulatory region binding"/>
    <property type="evidence" value="ECO:0007669"/>
    <property type="project" value="TreeGrafter"/>
</dbReference>
<keyword evidence="1" id="KW-0678">Repressor</keyword>
<evidence type="ECO:0000256" key="2">
    <source>
        <dbReference type="ARBA" id="ARBA00023015"/>
    </source>
</evidence>
<dbReference type="SUPFAM" id="SSF47413">
    <property type="entry name" value="lambda repressor-like DNA-binding domains"/>
    <property type="match status" value="1"/>
</dbReference>
<gene>
    <name evidence="6" type="ordered locus">Shewmr7_3383</name>
</gene>
<dbReference type="HOGENOM" id="CLU_037628_6_0_6"/>
<dbReference type="Pfam" id="PF00356">
    <property type="entry name" value="LacI"/>
    <property type="match status" value="1"/>
</dbReference>
<dbReference type="CDD" id="cd01392">
    <property type="entry name" value="HTH_LacI"/>
    <property type="match status" value="1"/>
</dbReference>
<keyword evidence="4" id="KW-0804">Transcription</keyword>
<dbReference type="Gene3D" id="3.40.50.2300">
    <property type="match status" value="2"/>
</dbReference>
<dbReference type="PANTHER" id="PTHR30146">
    <property type="entry name" value="LACI-RELATED TRANSCRIPTIONAL REPRESSOR"/>
    <property type="match status" value="1"/>
</dbReference>
<dbReference type="InterPro" id="IPR001761">
    <property type="entry name" value="Peripla_BP/Lac1_sug-bd_dom"/>
</dbReference>
<dbReference type="EMBL" id="CP000444">
    <property type="protein sequence ID" value="ABI44365.1"/>
    <property type="molecule type" value="Genomic_DNA"/>
</dbReference>
<evidence type="ECO:0000256" key="3">
    <source>
        <dbReference type="ARBA" id="ARBA00023125"/>
    </source>
</evidence>
<dbReference type="Pfam" id="PF00532">
    <property type="entry name" value="Peripla_BP_1"/>
    <property type="match status" value="1"/>
</dbReference>
<dbReference type="InterPro" id="IPR010982">
    <property type="entry name" value="Lambda_DNA-bd_dom_sf"/>
</dbReference>
<dbReference type="PROSITE" id="PS50932">
    <property type="entry name" value="HTH_LACI_2"/>
    <property type="match status" value="1"/>
</dbReference>
<dbReference type="KEGG" id="shm:Shewmr7_3383"/>
<reference evidence="6" key="1">
    <citation type="submission" date="2006-08" db="EMBL/GenBank/DDBJ databases">
        <title>Complete sequence of Chromosome1 of Shewanella sp. MR-7.</title>
        <authorList>
            <consortium name="US DOE Joint Genome Institute"/>
            <person name="Copeland A."/>
            <person name="Lucas S."/>
            <person name="Lapidus A."/>
            <person name="Barry K."/>
            <person name="Detter J.C."/>
            <person name="Glavina del Rio T."/>
            <person name="Hammon N."/>
            <person name="Israni S."/>
            <person name="Dalin E."/>
            <person name="Tice H."/>
            <person name="Pitluck S."/>
            <person name="Kiss H."/>
            <person name="Brettin T."/>
            <person name="Bruce D."/>
            <person name="Han C."/>
            <person name="Tapia R."/>
            <person name="Gilna P."/>
            <person name="Schmutz J."/>
            <person name="Larimer F."/>
            <person name="Land M."/>
            <person name="Hauser L."/>
            <person name="Kyrpides N."/>
            <person name="Mikhailova N."/>
            <person name="Nealson K."/>
            <person name="Konstantinidis K."/>
            <person name="Klappenbach J."/>
            <person name="Tiedje J."/>
            <person name="Richardson P."/>
        </authorList>
    </citation>
    <scope>NUCLEOTIDE SEQUENCE</scope>
    <source>
        <strain evidence="6">MR-7</strain>
    </source>
</reference>
<dbReference type="SMART" id="SM00354">
    <property type="entry name" value="HTH_LACI"/>
    <property type="match status" value="1"/>
</dbReference>